<dbReference type="InterPro" id="IPR047211">
    <property type="entry name" value="POXB-like"/>
</dbReference>
<dbReference type="SUPFAM" id="SSF52518">
    <property type="entry name" value="Thiamin diphosphate-binding fold (THDP-binding)"/>
    <property type="match status" value="1"/>
</dbReference>
<dbReference type="PANTHER" id="PTHR42981:SF2">
    <property type="entry name" value="PYRUVATE DEHYDROGENASE [UBIQUINONE]"/>
    <property type="match status" value="1"/>
</dbReference>
<proteinExistence type="predicted"/>
<gene>
    <name evidence="2" type="ORF">JCM19296_1758</name>
</gene>
<dbReference type="GO" id="GO:0003824">
    <property type="term" value="F:catalytic activity"/>
    <property type="evidence" value="ECO:0007669"/>
    <property type="project" value="InterPro"/>
</dbReference>
<dbReference type="InterPro" id="IPR011766">
    <property type="entry name" value="TPP_enzyme_TPP-bd"/>
</dbReference>
<protein>
    <submittedName>
        <fullName evidence="2">Pyruvate oxidase</fullName>
    </submittedName>
</protein>
<evidence type="ECO:0000313" key="3">
    <source>
        <dbReference type="Proteomes" id="UP000028980"/>
    </source>
</evidence>
<comment type="caution">
    <text evidence="2">The sequence shown here is derived from an EMBL/GenBank/DDBJ whole genome shotgun (WGS) entry which is preliminary data.</text>
</comment>
<dbReference type="EMBL" id="BBLG01000003">
    <property type="protein sequence ID" value="GAK76161.1"/>
    <property type="molecule type" value="Genomic_DNA"/>
</dbReference>
<dbReference type="Pfam" id="PF02775">
    <property type="entry name" value="TPP_enzyme_C"/>
    <property type="match status" value="1"/>
</dbReference>
<dbReference type="InterPro" id="IPR029061">
    <property type="entry name" value="THDP-binding"/>
</dbReference>
<accession>A0A081DB65</accession>
<dbReference type="GO" id="GO:0030976">
    <property type="term" value="F:thiamine pyrophosphate binding"/>
    <property type="evidence" value="ECO:0007669"/>
    <property type="project" value="InterPro"/>
</dbReference>
<name>A0A081DB65_NONUL</name>
<dbReference type="PANTHER" id="PTHR42981">
    <property type="entry name" value="PYRUVATE DEHYDROGENASE [UBIQUINONE]"/>
    <property type="match status" value="1"/>
</dbReference>
<evidence type="ECO:0000313" key="2">
    <source>
        <dbReference type="EMBL" id="GAK76161.1"/>
    </source>
</evidence>
<keyword evidence="2" id="KW-0670">Pyruvate</keyword>
<reference evidence="2 3" key="1">
    <citation type="journal article" date="2014" name="Genome Announc.">
        <title>Draft Genome Sequences of Marine Flavobacterium Nonlabens Strains NR17, NR24, NR27, NR32, NR33, and Ara13.</title>
        <authorList>
            <person name="Nakanishi M."/>
            <person name="Meirelles P."/>
            <person name="Suzuki R."/>
            <person name="Takatani N."/>
            <person name="Mino S."/>
            <person name="Suda W."/>
            <person name="Oshima K."/>
            <person name="Hattori M."/>
            <person name="Ohkuma M."/>
            <person name="Hosokawa M."/>
            <person name="Miyashita K."/>
            <person name="Thompson F.L."/>
            <person name="Niwa A."/>
            <person name="Sawabe T."/>
            <person name="Sawabe T."/>
        </authorList>
    </citation>
    <scope>NUCLEOTIDE SEQUENCE [LARGE SCALE GENOMIC DNA]</scope>
    <source>
        <strain evidence="3">JCM19296</strain>
    </source>
</reference>
<dbReference type="Proteomes" id="UP000028980">
    <property type="component" value="Unassembled WGS sequence"/>
</dbReference>
<sequence>MGAWAAQGDKRPIWSVSGDAGLGQYLAEINTLVKYNMNIKHVVLNNSELGKISKEQRAAEVDVWQTSLSNPSFAKYAENCGALGIRVEKLEDLVPAMERLRDHDGPALLEVITDVNLI</sequence>
<dbReference type="Gene3D" id="3.40.50.970">
    <property type="match status" value="1"/>
</dbReference>
<organism evidence="2 3">
    <name type="scientific">Nonlabens ulvanivorans</name>
    <name type="common">Persicivirga ulvanivorans</name>
    <dbReference type="NCBI Taxonomy" id="906888"/>
    <lineage>
        <taxon>Bacteria</taxon>
        <taxon>Pseudomonadati</taxon>
        <taxon>Bacteroidota</taxon>
        <taxon>Flavobacteriia</taxon>
        <taxon>Flavobacteriales</taxon>
        <taxon>Flavobacteriaceae</taxon>
        <taxon>Nonlabens</taxon>
    </lineage>
</organism>
<dbReference type="AlphaFoldDB" id="A0A081DB65"/>
<feature type="domain" description="Thiamine pyrophosphate enzyme TPP-binding" evidence="1">
    <location>
        <begin position="1"/>
        <end position="111"/>
    </location>
</feature>
<evidence type="ECO:0000259" key="1">
    <source>
        <dbReference type="Pfam" id="PF02775"/>
    </source>
</evidence>
<dbReference type="GO" id="GO:0044281">
    <property type="term" value="P:small molecule metabolic process"/>
    <property type="evidence" value="ECO:0007669"/>
    <property type="project" value="UniProtKB-ARBA"/>
</dbReference>